<feature type="region of interest" description="Disordered" evidence="2">
    <location>
        <begin position="37"/>
        <end position="70"/>
    </location>
</feature>
<organism evidence="3 4">
    <name type="scientific">Candidatus Yanofskybacteria bacterium RIFCSPHIGHO2_02_FULL_43_15c</name>
    <dbReference type="NCBI Taxonomy" id="1802679"/>
    <lineage>
        <taxon>Bacteria</taxon>
        <taxon>Candidatus Yanofskyibacteriota</taxon>
    </lineage>
</organism>
<accession>A0A1F8FK92</accession>
<sequence>MENPTLEQEISAIEQKLAEKKAELNKEEVHTVVKEQIQEKAPEYQPSISPMPVTDGSQNQALPATPPPTANVPAYLSDELKNKVQELVNIAFTQSIADAVKAATKLNNPALIDAFHDILVDQLYNTLVERGKLKKM</sequence>
<evidence type="ECO:0000313" key="3">
    <source>
        <dbReference type="EMBL" id="OGN13534.1"/>
    </source>
</evidence>
<dbReference type="Proteomes" id="UP000178197">
    <property type="component" value="Unassembled WGS sequence"/>
</dbReference>
<evidence type="ECO:0000313" key="4">
    <source>
        <dbReference type="Proteomes" id="UP000178197"/>
    </source>
</evidence>
<dbReference type="EMBL" id="MGJT01000005">
    <property type="protein sequence ID" value="OGN13534.1"/>
    <property type="molecule type" value="Genomic_DNA"/>
</dbReference>
<reference evidence="3 4" key="1">
    <citation type="journal article" date="2016" name="Nat. Commun.">
        <title>Thousands of microbial genomes shed light on interconnected biogeochemical processes in an aquifer system.</title>
        <authorList>
            <person name="Anantharaman K."/>
            <person name="Brown C.T."/>
            <person name="Hug L.A."/>
            <person name="Sharon I."/>
            <person name="Castelle C.J."/>
            <person name="Probst A.J."/>
            <person name="Thomas B.C."/>
            <person name="Singh A."/>
            <person name="Wilkins M.J."/>
            <person name="Karaoz U."/>
            <person name="Brodie E.L."/>
            <person name="Williams K.H."/>
            <person name="Hubbard S.S."/>
            <person name="Banfield J.F."/>
        </authorList>
    </citation>
    <scope>NUCLEOTIDE SEQUENCE [LARGE SCALE GENOMIC DNA]</scope>
</reference>
<protein>
    <submittedName>
        <fullName evidence="3">Uncharacterized protein</fullName>
    </submittedName>
</protein>
<dbReference type="AlphaFoldDB" id="A0A1F8FK92"/>
<gene>
    <name evidence="3" type="ORF">A3C71_02490</name>
</gene>
<evidence type="ECO:0000256" key="1">
    <source>
        <dbReference type="SAM" id="Coils"/>
    </source>
</evidence>
<name>A0A1F8FK92_9BACT</name>
<keyword evidence="1" id="KW-0175">Coiled coil</keyword>
<feature type="coiled-coil region" evidence="1">
    <location>
        <begin position="3"/>
        <end position="30"/>
    </location>
</feature>
<comment type="caution">
    <text evidence="3">The sequence shown here is derived from an EMBL/GenBank/DDBJ whole genome shotgun (WGS) entry which is preliminary data.</text>
</comment>
<evidence type="ECO:0000256" key="2">
    <source>
        <dbReference type="SAM" id="MobiDB-lite"/>
    </source>
</evidence>
<proteinExistence type="predicted"/>